<dbReference type="Gene3D" id="3.40.50.300">
    <property type="entry name" value="P-loop containing nucleotide triphosphate hydrolases"/>
    <property type="match status" value="1"/>
</dbReference>
<evidence type="ECO:0000256" key="3">
    <source>
        <dbReference type="ARBA" id="ARBA00013368"/>
    </source>
</evidence>
<sequence>MRLLKLRLQNFKGIREFEMVMPEGQTSMSVYGDNATGKTTLFDGFSWLLFGKDSQNRTNFEIKTLGEDGKPIANIDHSVYAEFETDNGQLTLERVYRERYQSKRGYEEVLAGHTTDYLINGVPVKEREYKDYIDKLIPENIFKLITNPLFFNEQLKWEDRRRILMEICGAVSDEEVIQRNQNLKPLLDMLTGKTVDDLKKIIASKRKAIKDELDMIPARIDELVRTLSKTNIDYAAESQRREKFVAELAVLQEQKARLRSGGALGETQSQLILVEAKLKARKEDVESEWRRSDDIYHAKKRELSDELARNNRLMDELKSQINLQGQLMEEAHDREVAVNKEWENLNGRTFNFTNETICPTCHQSLPEDQVAAARTKALEDYNLKKSKELTELKNRIQQQTFQYEQHRTNKEKSEKALAELVTVIGSIENDIAKLEGERLFTVKPDVNSDAEYMQLLTQQSELREKLANLDATIVDEEAALSRKISELNQEIAVAINNMATSESASQAKARVKELEERQLELRRDFDVVLDQQVLVEEFMMAKVEALESVVADKFKLARFKLFEQQVNGGIKECCETLYRDVPYSSMNNAARINVGLDIINTLTAHYKLSAPVFIDNAEAVTQFIDCDSQVIRLVVSSNHRKLTVN</sequence>
<dbReference type="InterPro" id="IPR027417">
    <property type="entry name" value="P-loop_NTPase"/>
</dbReference>
<dbReference type="SUPFAM" id="SSF52540">
    <property type="entry name" value="P-loop containing nucleoside triphosphate hydrolases"/>
    <property type="match status" value="1"/>
</dbReference>
<dbReference type="AlphaFoldDB" id="A0A6N3BY60"/>
<comment type="similarity">
    <text evidence="1">Belongs to the SMC family. SbcC subfamily.</text>
</comment>
<comment type="subunit">
    <text evidence="2">Heterodimer of SbcC and SbcD.</text>
</comment>
<keyword evidence="4" id="KW-0175">Coiled coil</keyword>
<dbReference type="EMBL" id="CACRUX010000047">
    <property type="protein sequence ID" value="VYU08875.1"/>
    <property type="molecule type" value="Genomic_DNA"/>
</dbReference>
<dbReference type="Pfam" id="PF13514">
    <property type="entry name" value="AAA_27"/>
    <property type="match status" value="1"/>
</dbReference>
<dbReference type="PANTHER" id="PTHR32114">
    <property type="entry name" value="ABC TRANSPORTER ABCH.3"/>
    <property type="match status" value="1"/>
</dbReference>
<dbReference type="PANTHER" id="PTHR32114:SF2">
    <property type="entry name" value="ABC TRANSPORTER ABCH.3"/>
    <property type="match status" value="1"/>
</dbReference>
<name>A0A6N3BY60_9FIRM</name>
<evidence type="ECO:0000256" key="4">
    <source>
        <dbReference type="SAM" id="Coils"/>
    </source>
</evidence>
<feature type="domain" description="YhaN AAA" evidence="5">
    <location>
        <begin position="1"/>
        <end position="61"/>
    </location>
</feature>
<gene>
    <name evidence="6" type="ORF">VRLFYP33_01215</name>
</gene>
<organism evidence="6">
    <name type="scientific">Veillonella ratti</name>
    <dbReference type="NCBI Taxonomy" id="103892"/>
    <lineage>
        <taxon>Bacteria</taxon>
        <taxon>Bacillati</taxon>
        <taxon>Bacillota</taxon>
        <taxon>Negativicutes</taxon>
        <taxon>Veillonellales</taxon>
        <taxon>Veillonellaceae</taxon>
        <taxon>Veillonella</taxon>
    </lineage>
</organism>
<reference evidence="6" key="1">
    <citation type="submission" date="2019-11" db="EMBL/GenBank/DDBJ databases">
        <authorList>
            <person name="Feng L."/>
        </authorList>
    </citation>
    <scope>NUCLEOTIDE SEQUENCE</scope>
    <source>
        <strain evidence="6">VrattiLFYP33</strain>
    </source>
</reference>
<evidence type="ECO:0000313" key="6">
    <source>
        <dbReference type="EMBL" id="VYU08875.1"/>
    </source>
</evidence>
<evidence type="ECO:0000259" key="5">
    <source>
        <dbReference type="Pfam" id="PF13514"/>
    </source>
</evidence>
<protein>
    <recommendedName>
        <fullName evidence="3">Nuclease SbcCD subunit C</fullName>
    </recommendedName>
</protein>
<evidence type="ECO:0000256" key="2">
    <source>
        <dbReference type="ARBA" id="ARBA00011322"/>
    </source>
</evidence>
<accession>A0A6N3BY60</accession>
<dbReference type="RefSeq" id="WP_156704784.1">
    <property type="nucleotide sequence ID" value="NZ_CACRUX010000047.1"/>
</dbReference>
<proteinExistence type="inferred from homology"/>
<feature type="coiled-coil region" evidence="4">
    <location>
        <begin position="389"/>
        <end position="531"/>
    </location>
</feature>
<dbReference type="InterPro" id="IPR038734">
    <property type="entry name" value="YhaN_AAA"/>
</dbReference>
<evidence type="ECO:0000256" key="1">
    <source>
        <dbReference type="ARBA" id="ARBA00006930"/>
    </source>
</evidence>